<dbReference type="PANTHER" id="PTHR30373">
    <property type="entry name" value="UPF0603 PROTEIN YGCG"/>
    <property type="match status" value="1"/>
</dbReference>
<sequence length="165" mass="18531">MNVFRVIKHLFVPHWVVRRAFPKPALTAIERTIAASEKQHSGELRFVVEGGMPLYELWHGHSARQRAVDLFSQLRVWDTDQNSGILIYVQWVDHAVEILADRGIAARVPQAEWNAVCRSMEAAFKRGDYRGGTLAAIGRASQLLALHFPSSGGGHNELPDRPLML</sequence>
<dbReference type="Pfam" id="PF04536">
    <property type="entry name" value="TPM_phosphatase"/>
    <property type="match status" value="1"/>
</dbReference>
<gene>
    <name evidence="2" type="ORF">GTOL_10736</name>
</gene>
<dbReference type="InterPro" id="IPR007621">
    <property type="entry name" value="TPM_dom"/>
</dbReference>
<reference evidence="2" key="1">
    <citation type="submission" date="2021-04" db="EMBL/GenBank/DDBJ databases">
        <authorList>
            <person name="Hornung B."/>
        </authorList>
    </citation>
    <scope>NUCLEOTIDE SEQUENCE</scope>
    <source>
        <strain evidence="2">G5G6</strain>
    </source>
</reference>
<evidence type="ECO:0000313" key="3">
    <source>
        <dbReference type="Proteomes" id="UP000742786"/>
    </source>
</evidence>
<evidence type="ECO:0000259" key="1">
    <source>
        <dbReference type="Pfam" id="PF04536"/>
    </source>
</evidence>
<dbReference type="Proteomes" id="UP000742786">
    <property type="component" value="Unassembled WGS sequence"/>
</dbReference>
<accession>A0A916J2M6</accession>
<keyword evidence="3" id="KW-1185">Reference proteome</keyword>
<proteinExistence type="predicted"/>
<feature type="domain" description="TPM" evidence="1">
    <location>
        <begin position="27"/>
        <end position="141"/>
    </location>
</feature>
<dbReference type="AlphaFoldDB" id="A0A916J2M6"/>
<comment type="caution">
    <text evidence="2">The sequence shown here is derived from an EMBL/GenBank/DDBJ whole genome shotgun (WGS) entry which is preliminary data.</text>
</comment>
<evidence type="ECO:0000313" key="2">
    <source>
        <dbReference type="EMBL" id="CAG4882854.1"/>
    </source>
</evidence>
<protein>
    <recommendedName>
        <fullName evidence="1">TPM domain-containing protein</fullName>
    </recommendedName>
</protein>
<dbReference type="PANTHER" id="PTHR30373:SF8">
    <property type="entry name" value="BLL7265 PROTEIN"/>
    <property type="match status" value="1"/>
</dbReference>
<name>A0A916J2M6_9PROT</name>
<dbReference type="RefSeq" id="WP_220634884.1">
    <property type="nucleotide sequence ID" value="NZ_CAJQUM010000001.1"/>
</dbReference>
<organism evidence="2 3">
    <name type="scientific">Georgfuchsia toluolica</name>
    <dbReference type="NCBI Taxonomy" id="424218"/>
    <lineage>
        <taxon>Bacteria</taxon>
        <taxon>Pseudomonadati</taxon>
        <taxon>Pseudomonadota</taxon>
        <taxon>Betaproteobacteria</taxon>
        <taxon>Nitrosomonadales</taxon>
        <taxon>Sterolibacteriaceae</taxon>
        <taxon>Georgfuchsia</taxon>
    </lineage>
</organism>
<dbReference type="EMBL" id="CAJQUM010000001">
    <property type="protein sequence ID" value="CAG4882854.1"/>
    <property type="molecule type" value="Genomic_DNA"/>
</dbReference>
<dbReference type="Gene3D" id="3.10.310.50">
    <property type="match status" value="1"/>
</dbReference>